<name>A0A076G9G5_BPMCO</name>
<reference evidence="2" key="1">
    <citation type="submission" date="2014-05" db="EMBL/GenBank/DDBJ databases">
        <authorList>
            <person name="Pacey E."/>
            <person name="Bowman C.A."/>
            <person name="Russell D.A."/>
            <person name="Pope W.H."/>
            <person name="Jacobs-Sera D."/>
            <person name="Hendrix R.W."/>
            <person name="Hatfull G.F."/>
        </authorList>
    </citation>
    <scope>NUCLEOTIDE SEQUENCE [LARGE SCALE GENOMIC DNA]</scope>
</reference>
<evidence type="ECO:0000313" key="2">
    <source>
        <dbReference type="EMBL" id="AII28298.1"/>
    </source>
</evidence>
<gene>
    <name evidence="2" type="primary">59</name>
    <name evidence="2" type="ORF">PBI_YUNGJAMAL_59</name>
</gene>
<organism evidence="2 3">
    <name type="scientific">Mycobacterium phage YungJamal</name>
    <dbReference type="NCBI Taxonomy" id="1505226"/>
    <lineage>
        <taxon>Viruses</taxon>
        <taxon>Duplodnaviria</taxon>
        <taxon>Heunggongvirae</taxon>
        <taxon>Uroviricota</taxon>
        <taxon>Caudoviricetes</taxon>
        <taxon>Corndogvirus</taxon>
        <taxon>Mycobacterium phage Corndog</taxon>
    </lineage>
</organism>
<protein>
    <submittedName>
        <fullName evidence="2">Minor tail protein</fullName>
    </submittedName>
</protein>
<sequence length="583" mass="64608">MFGNRTGRSVLMVGNIVKRYPSNPITPHGAYFFLRNKKPNMTYRSYDDTMVFHLMGGMAVPDKVNSPESVQLKSLSGLIPPWQQIEQKGATQDGVTFVDALYDPLDCDMTVEVRGKTPERTAQLVRDWIAAWDAKKPGELSFFDTGGTGRWWAPVRWTRNPVDKLLGGNFTSQTFTWPFKSHDAFWRSYDNVDEFRFTYVDVEDDFTDLDNWILEYSGDGNGEMIAAPQRTGLLADIFGEGDWAATWDLGTTGEGRTVVAQRDGFATTTNRQIAYIRIGSIPAWSPWDEAAVDIWVRMDDGTPGENGIRLRLKAFSAELAYFVDGDKTVLRKVPIIPPLPGETWCVVAGVGDSDRTFRVLRGSQGLSEVFTVKENGTGSLLGEDYRGMGFGMESGTGAFVELPPATVRRFWGGDNATQTQSGMLRRVNVGDQPMWDRYTLHGPGTFYIAAGPGSTDMVKFGPLERGQVVQLRSDPRKRGVVDLTSVAPSPQQLKWWQEALKDFISFASGNNASPLEETILSKFGIKPPQGNMYSLLEGRFAKPIPPKPAAGPVKPYSVLVKVENGDADTRVVAAGTPLRRWPL</sequence>
<dbReference type="InterPro" id="IPR055681">
    <property type="entry name" value="DUF7257"/>
</dbReference>
<dbReference type="Proteomes" id="UP000028668">
    <property type="component" value="Segment"/>
</dbReference>
<proteinExistence type="predicted"/>
<evidence type="ECO:0000259" key="1">
    <source>
        <dbReference type="Pfam" id="PF23918"/>
    </source>
</evidence>
<accession>A0A076G9G5</accession>
<dbReference type="Pfam" id="PF23918">
    <property type="entry name" value="DUF7257"/>
    <property type="match status" value="1"/>
</dbReference>
<evidence type="ECO:0000313" key="3">
    <source>
        <dbReference type="Proteomes" id="UP000028668"/>
    </source>
</evidence>
<feature type="domain" description="DUF7257" evidence="1">
    <location>
        <begin position="181"/>
        <end position="417"/>
    </location>
</feature>
<dbReference type="EMBL" id="KJ829260">
    <property type="protein sequence ID" value="AII28298.1"/>
    <property type="molecule type" value="Genomic_DNA"/>
</dbReference>